<feature type="region of interest" description="Disordered" evidence="1">
    <location>
        <begin position="1"/>
        <end position="42"/>
    </location>
</feature>
<evidence type="ECO:0000256" key="1">
    <source>
        <dbReference type="SAM" id="MobiDB-lite"/>
    </source>
</evidence>
<organism evidence="2 3">
    <name type="scientific">Cajanus cajan</name>
    <name type="common">Pigeon pea</name>
    <name type="synonym">Cajanus indicus</name>
    <dbReference type="NCBI Taxonomy" id="3821"/>
    <lineage>
        <taxon>Eukaryota</taxon>
        <taxon>Viridiplantae</taxon>
        <taxon>Streptophyta</taxon>
        <taxon>Embryophyta</taxon>
        <taxon>Tracheophyta</taxon>
        <taxon>Spermatophyta</taxon>
        <taxon>Magnoliopsida</taxon>
        <taxon>eudicotyledons</taxon>
        <taxon>Gunneridae</taxon>
        <taxon>Pentapetalae</taxon>
        <taxon>rosids</taxon>
        <taxon>fabids</taxon>
        <taxon>Fabales</taxon>
        <taxon>Fabaceae</taxon>
        <taxon>Papilionoideae</taxon>
        <taxon>50 kb inversion clade</taxon>
        <taxon>NPAAA clade</taxon>
        <taxon>indigoferoid/millettioid clade</taxon>
        <taxon>Phaseoleae</taxon>
        <taxon>Cajanus</taxon>
    </lineage>
</organism>
<feature type="compositionally biased region" description="Polar residues" evidence="1">
    <location>
        <begin position="8"/>
        <end position="17"/>
    </location>
</feature>
<protein>
    <submittedName>
        <fullName evidence="2">Retrovirus-related Pol polyprotein from transposon TNT 1-94</fullName>
    </submittedName>
</protein>
<sequence>RSNKEGWFSNQDQSNDNIKPKSSNRDGRGGSSRGRGGKKGHDKRKIHCYNWEKFGMRFGHLHDVFILAKGQDVFVVFKKFKAMVEKQSGKALKILKTNGGEYTSHEFKSYCVEHVIQHEKKKLPHSFWGEAVSIAIYVLNKCPTKVPEEVWTGRKPTVNHLKIFELFLDNAITLESDLYICFVSRDRTN</sequence>
<dbReference type="STRING" id="3821.A0A151U2Y5"/>
<evidence type="ECO:0000313" key="2">
    <source>
        <dbReference type="EMBL" id="KYP73588.1"/>
    </source>
</evidence>
<dbReference type="SUPFAM" id="SSF53098">
    <property type="entry name" value="Ribonuclease H-like"/>
    <property type="match status" value="1"/>
</dbReference>
<reference evidence="2 3" key="1">
    <citation type="journal article" date="2012" name="Nat. Biotechnol.">
        <title>Draft genome sequence of pigeonpea (Cajanus cajan), an orphan legume crop of resource-poor farmers.</title>
        <authorList>
            <person name="Varshney R.K."/>
            <person name="Chen W."/>
            <person name="Li Y."/>
            <person name="Bharti A.K."/>
            <person name="Saxena R.K."/>
            <person name="Schlueter J.A."/>
            <person name="Donoghue M.T."/>
            <person name="Azam S."/>
            <person name="Fan G."/>
            <person name="Whaley A.M."/>
            <person name="Farmer A.D."/>
            <person name="Sheridan J."/>
            <person name="Iwata A."/>
            <person name="Tuteja R."/>
            <person name="Penmetsa R.V."/>
            <person name="Wu W."/>
            <person name="Upadhyaya H.D."/>
            <person name="Yang S.P."/>
            <person name="Shah T."/>
            <person name="Saxena K.B."/>
            <person name="Michael T."/>
            <person name="McCombie W.R."/>
            <person name="Yang B."/>
            <person name="Zhang G."/>
            <person name="Yang H."/>
            <person name="Wang J."/>
            <person name="Spillane C."/>
            <person name="Cook D.R."/>
            <person name="May G.D."/>
            <person name="Xu X."/>
            <person name="Jackson S.A."/>
        </authorList>
    </citation>
    <scope>NUCLEOTIDE SEQUENCE [LARGE SCALE GENOMIC DNA]</scope>
    <source>
        <strain evidence="3">cv. Asha</strain>
    </source>
</reference>
<dbReference type="Proteomes" id="UP000075243">
    <property type="component" value="Chromosome 2"/>
</dbReference>
<accession>A0A151U2Y5</accession>
<dbReference type="AlphaFoldDB" id="A0A151U2Y5"/>
<gene>
    <name evidence="2" type="ORF">KK1_006231</name>
</gene>
<name>A0A151U2Y5_CAJCA</name>
<dbReference type="InterPro" id="IPR039537">
    <property type="entry name" value="Retrotran_Ty1/copia-like"/>
</dbReference>
<dbReference type="EMBL" id="CM003604">
    <property type="protein sequence ID" value="KYP73588.1"/>
    <property type="molecule type" value="Genomic_DNA"/>
</dbReference>
<dbReference type="PANTHER" id="PTHR42648">
    <property type="entry name" value="TRANSPOSASE, PUTATIVE-RELATED"/>
    <property type="match status" value="1"/>
</dbReference>
<dbReference type="InterPro" id="IPR012337">
    <property type="entry name" value="RNaseH-like_sf"/>
</dbReference>
<keyword evidence="3" id="KW-1185">Reference proteome</keyword>
<dbReference type="Gramene" id="C.cajan_06064.t">
    <property type="protein sequence ID" value="C.cajan_06064.t"/>
    <property type="gene ID" value="C.cajan_06064"/>
</dbReference>
<proteinExistence type="predicted"/>
<evidence type="ECO:0000313" key="3">
    <source>
        <dbReference type="Proteomes" id="UP000075243"/>
    </source>
</evidence>
<feature type="non-terminal residue" evidence="2">
    <location>
        <position position="1"/>
    </location>
</feature>
<dbReference type="PANTHER" id="PTHR42648:SF18">
    <property type="entry name" value="RETROTRANSPOSON, UNCLASSIFIED-LIKE PROTEIN"/>
    <property type="match status" value="1"/>
</dbReference>